<sequence length="497" mass="57808">MKLQLCSVWILLLLCAIPAFSQHIKGQIIDANTKEPIAFATVQFDKNNGVVSNMEGFFNISSEKLNPDSSLTISFMGYETQRLTVKNLQNQSYLIKLKEAVNQLNTVYITNQLPRVDSIMARVNKNLYTNYHFSDVKYTLFTRQTTYFKANNLEVDIEKSSGFNKKQLEASNKQFKDLTNQIVTNPPNQMFTDVLSDVYLKPDSKSKMEVKKATKLKDRKNNLTLETIQSRVSNIVLQHLDTSKTYTVKTGWFKIEDDLSLKKSKEIKEESDDYSLNSLKSDNINTIEEHLFEHQSALDFILDHASYDYQLTNIANINDKLVYIINFEPRKNRAKFKGTIYVNDEDYAILKLDYSYAEGKIGEKLNLKLLLGVKYVEKANKGTVIYKKNIESNIYYPYYINHESGQYVYAHRPFKFIENSQINNNKVAFDVTIEGTIVQKQELMSLDFKPFDDATFNQIKEANKVEFIQLKQYDPLFWKDYTIMEPLEELKKFKVED</sequence>
<evidence type="ECO:0000256" key="1">
    <source>
        <dbReference type="SAM" id="SignalP"/>
    </source>
</evidence>
<keyword evidence="1" id="KW-0732">Signal</keyword>
<proteinExistence type="predicted"/>
<dbReference type="Gene3D" id="2.60.40.1120">
    <property type="entry name" value="Carboxypeptidase-like, regulatory domain"/>
    <property type="match status" value="1"/>
</dbReference>
<keyword evidence="2" id="KW-0121">Carboxypeptidase</keyword>
<dbReference type="EMBL" id="QLLQ01000002">
    <property type="protein sequence ID" value="RAJ26497.1"/>
    <property type="molecule type" value="Genomic_DNA"/>
</dbReference>
<accession>A0A1A7R616</accession>
<dbReference type="RefSeq" id="WP_066430465.1">
    <property type="nucleotide sequence ID" value="NZ_LZRN01000003.1"/>
</dbReference>
<dbReference type="STRING" id="49280.A9996_02450"/>
<organism evidence="2 3">
    <name type="scientific">Gelidibacter algens</name>
    <dbReference type="NCBI Taxonomy" id="49280"/>
    <lineage>
        <taxon>Bacteria</taxon>
        <taxon>Pseudomonadati</taxon>
        <taxon>Bacteroidota</taxon>
        <taxon>Flavobacteriia</taxon>
        <taxon>Flavobacteriales</taxon>
        <taxon>Flavobacteriaceae</taxon>
        <taxon>Gelidibacter</taxon>
    </lineage>
</organism>
<dbReference type="Proteomes" id="UP000248987">
    <property type="component" value="Unassembled WGS sequence"/>
</dbReference>
<comment type="caution">
    <text evidence="2">The sequence shown here is derived from an EMBL/GenBank/DDBJ whole genome shotgun (WGS) entry which is preliminary data.</text>
</comment>
<evidence type="ECO:0000313" key="2">
    <source>
        <dbReference type="EMBL" id="RAJ26497.1"/>
    </source>
</evidence>
<dbReference type="SUPFAM" id="SSF49464">
    <property type="entry name" value="Carboxypeptidase regulatory domain-like"/>
    <property type="match status" value="1"/>
</dbReference>
<dbReference type="InterPro" id="IPR008969">
    <property type="entry name" value="CarboxyPept-like_regulatory"/>
</dbReference>
<dbReference type="AlphaFoldDB" id="A0A1A7R616"/>
<keyword evidence="2" id="KW-0378">Hydrolase</keyword>
<feature type="signal peptide" evidence="1">
    <location>
        <begin position="1"/>
        <end position="21"/>
    </location>
</feature>
<keyword evidence="2" id="KW-0645">Protease</keyword>
<dbReference type="GO" id="GO:0004180">
    <property type="term" value="F:carboxypeptidase activity"/>
    <property type="evidence" value="ECO:0007669"/>
    <property type="project" value="UniProtKB-KW"/>
</dbReference>
<dbReference type="OrthoDB" id="1433475at2"/>
<feature type="chain" id="PRO_5030025643" evidence="1">
    <location>
        <begin position="22"/>
        <end position="497"/>
    </location>
</feature>
<protein>
    <submittedName>
        <fullName evidence="2">Carboxypeptidase-like protein</fullName>
    </submittedName>
</protein>
<evidence type="ECO:0000313" key="3">
    <source>
        <dbReference type="Proteomes" id="UP000248987"/>
    </source>
</evidence>
<reference evidence="2 3" key="1">
    <citation type="submission" date="2018-06" db="EMBL/GenBank/DDBJ databases">
        <title>Genomic Encyclopedia of Archaeal and Bacterial Type Strains, Phase II (KMG-II): from individual species to whole genera.</title>
        <authorList>
            <person name="Goeker M."/>
        </authorList>
    </citation>
    <scope>NUCLEOTIDE SEQUENCE [LARGE SCALE GENOMIC DNA]</scope>
    <source>
        <strain evidence="2 3">DSM 12408</strain>
    </source>
</reference>
<name>A0A1A7R616_9FLAO</name>
<dbReference type="Pfam" id="PF13715">
    <property type="entry name" value="CarbopepD_reg_2"/>
    <property type="match status" value="1"/>
</dbReference>
<keyword evidence="3" id="KW-1185">Reference proteome</keyword>
<gene>
    <name evidence="2" type="ORF">LX77_00746</name>
</gene>